<evidence type="ECO:0000256" key="1">
    <source>
        <dbReference type="SAM" id="MobiDB-lite"/>
    </source>
</evidence>
<dbReference type="Pfam" id="PF10444">
    <property type="entry name" value="Nbl1_Borealin_N"/>
    <property type="match status" value="1"/>
</dbReference>
<evidence type="ECO:0000259" key="2">
    <source>
        <dbReference type="Pfam" id="PF10444"/>
    </source>
</evidence>
<keyword evidence="4" id="KW-1185">Reference proteome</keyword>
<gene>
    <name evidence="3" type="ORF">FISHEDRAFT_75566</name>
</gene>
<dbReference type="Proteomes" id="UP000054144">
    <property type="component" value="Unassembled WGS sequence"/>
</dbReference>
<dbReference type="OrthoDB" id="2392550at2759"/>
<organism evidence="3 4">
    <name type="scientific">Fistulina hepatica ATCC 64428</name>
    <dbReference type="NCBI Taxonomy" id="1128425"/>
    <lineage>
        <taxon>Eukaryota</taxon>
        <taxon>Fungi</taxon>
        <taxon>Dikarya</taxon>
        <taxon>Basidiomycota</taxon>
        <taxon>Agaricomycotina</taxon>
        <taxon>Agaricomycetes</taxon>
        <taxon>Agaricomycetidae</taxon>
        <taxon>Agaricales</taxon>
        <taxon>Fistulinaceae</taxon>
        <taxon>Fistulina</taxon>
    </lineage>
</organism>
<name>A0A0D7A733_9AGAR</name>
<dbReference type="EMBL" id="KN882028">
    <property type="protein sequence ID" value="KIY46545.1"/>
    <property type="molecule type" value="Genomic_DNA"/>
</dbReference>
<dbReference type="AlphaFoldDB" id="A0A0D7A733"/>
<feature type="region of interest" description="Disordered" evidence="1">
    <location>
        <begin position="240"/>
        <end position="266"/>
    </location>
</feature>
<sequence length="328" mass="36036">MGVSQTERDRLLREYDAKVDAKLSQLESHLQFQLAEFKDRQARLLSLIPAEVRTMTMREFGAKYSGDIVKATVGARAALKFKDPAKLAGKRHRKTDEKIEEIRSLKSARLYSPAKVSLSPRKRLLSNSPRGTPRSRLPVSILRSPSKLNPAYRPPTTPKFSPAIPIELKTFARRAGGGLFASSRNQHLQSVGNSPSVDLSLRLLSPRKLNVPSPSPSPSIKRARSAIIIRHVSVSTSRAPLDIPSRAPTDSSGTPGSRIKMTPRRGLSRARSMISLQVASDKNVELDPVLNSPGDIDALQGITDSAKRDVKAEMRRLISAAADKWTIS</sequence>
<accession>A0A0D7A733</accession>
<evidence type="ECO:0000313" key="3">
    <source>
        <dbReference type="EMBL" id="KIY46545.1"/>
    </source>
</evidence>
<evidence type="ECO:0000313" key="4">
    <source>
        <dbReference type="Proteomes" id="UP000054144"/>
    </source>
</evidence>
<feature type="domain" description="Borealin N-terminal" evidence="2">
    <location>
        <begin position="8"/>
        <end position="63"/>
    </location>
</feature>
<proteinExistence type="predicted"/>
<protein>
    <recommendedName>
        <fullName evidence="2">Borealin N-terminal domain-containing protein</fullName>
    </recommendedName>
</protein>
<reference evidence="3 4" key="1">
    <citation type="journal article" date="2015" name="Fungal Genet. Biol.">
        <title>Evolution of novel wood decay mechanisms in Agaricales revealed by the genome sequences of Fistulina hepatica and Cylindrobasidium torrendii.</title>
        <authorList>
            <person name="Floudas D."/>
            <person name="Held B.W."/>
            <person name="Riley R."/>
            <person name="Nagy L.G."/>
            <person name="Koehler G."/>
            <person name="Ransdell A.S."/>
            <person name="Younus H."/>
            <person name="Chow J."/>
            <person name="Chiniquy J."/>
            <person name="Lipzen A."/>
            <person name="Tritt A."/>
            <person name="Sun H."/>
            <person name="Haridas S."/>
            <person name="LaButti K."/>
            <person name="Ohm R.A."/>
            <person name="Kues U."/>
            <person name="Blanchette R.A."/>
            <person name="Grigoriev I.V."/>
            <person name="Minto R.E."/>
            <person name="Hibbett D.S."/>
        </authorList>
    </citation>
    <scope>NUCLEOTIDE SEQUENCE [LARGE SCALE GENOMIC DNA]</scope>
    <source>
        <strain evidence="3 4">ATCC 64428</strain>
    </source>
</reference>
<dbReference type="InterPro" id="IPR018851">
    <property type="entry name" value="Borealin_N"/>
</dbReference>